<keyword evidence="5" id="KW-1185">Reference proteome</keyword>
<proteinExistence type="predicted"/>
<name>A0A8T2NMW7_9TELE</name>
<protein>
    <recommendedName>
        <fullName evidence="3">C2H2-type domain-containing protein</fullName>
    </recommendedName>
</protein>
<reference evidence="4" key="1">
    <citation type="thesis" date="2021" institute="BYU ScholarsArchive" country="Provo, UT, USA">
        <title>Applications of and Algorithms for Genome Assembly and Genomic Analyses with an Emphasis on Marine Teleosts.</title>
        <authorList>
            <person name="Pickett B.D."/>
        </authorList>
    </citation>
    <scope>NUCLEOTIDE SEQUENCE</scope>
    <source>
        <strain evidence="4">HI-2016</strain>
    </source>
</reference>
<evidence type="ECO:0000313" key="5">
    <source>
        <dbReference type="Proteomes" id="UP000824540"/>
    </source>
</evidence>
<dbReference type="InterPro" id="IPR036236">
    <property type="entry name" value="Znf_C2H2_sf"/>
</dbReference>
<gene>
    <name evidence="4" type="ORF">JZ751_028234</name>
</gene>
<evidence type="ECO:0000256" key="2">
    <source>
        <dbReference type="SAM" id="MobiDB-lite"/>
    </source>
</evidence>
<keyword evidence="1" id="KW-0479">Metal-binding</keyword>
<feature type="compositionally biased region" description="Basic and acidic residues" evidence="2">
    <location>
        <begin position="86"/>
        <end position="106"/>
    </location>
</feature>
<evidence type="ECO:0000259" key="3">
    <source>
        <dbReference type="PROSITE" id="PS50157"/>
    </source>
</evidence>
<evidence type="ECO:0000256" key="1">
    <source>
        <dbReference type="PROSITE-ProRule" id="PRU00042"/>
    </source>
</evidence>
<feature type="domain" description="C2H2-type" evidence="3">
    <location>
        <begin position="40"/>
        <end position="67"/>
    </location>
</feature>
<dbReference type="Gene3D" id="3.30.160.60">
    <property type="entry name" value="Classic Zinc Finger"/>
    <property type="match status" value="1"/>
</dbReference>
<dbReference type="Proteomes" id="UP000824540">
    <property type="component" value="Unassembled WGS sequence"/>
</dbReference>
<dbReference type="SMART" id="SM00355">
    <property type="entry name" value="ZnF_C2H2"/>
    <property type="match status" value="2"/>
</dbReference>
<dbReference type="PROSITE" id="PS00028">
    <property type="entry name" value="ZINC_FINGER_C2H2_1"/>
    <property type="match status" value="2"/>
</dbReference>
<feature type="region of interest" description="Disordered" evidence="2">
    <location>
        <begin position="83"/>
        <end position="106"/>
    </location>
</feature>
<evidence type="ECO:0000313" key="4">
    <source>
        <dbReference type="EMBL" id="KAG9337737.1"/>
    </source>
</evidence>
<keyword evidence="1" id="KW-0862">Zinc</keyword>
<dbReference type="PROSITE" id="PS50157">
    <property type="entry name" value="ZINC_FINGER_C2H2_2"/>
    <property type="match status" value="2"/>
</dbReference>
<dbReference type="AlphaFoldDB" id="A0A8T2NMW7"/>
<feature type="domain" description="C2H2-type" evidence="3">
    <location>
        <begin position="68"/>
        <end position="98"/>
    </location>
</feature>
<dbReference type="SUPFAM" id="SSF57667">
    <property type="entry name" value="beta-beta-alpha zinc fingers"/>
    <property type="match status" value="1"/>
</dbReference>
<organism evidence="4 5">
    <name type="scientific">Albula glossodonta</name>
    <name type="common">roundjaw bonefish</name>
    <dbReference type="NCBI Taxonomy" id="121402"/>
    <lineage>
        <taxon>Eukaryota</taxon>
        <taxon>Metazoa</taxon>
        <taxon>Chordata</taxon>
        <taxon>Craniata</taxon>
        <taxon>Vertebrata</taxon>
        <taxon>Euteleostomi</taxon>
        <taxon>Actinopterygii</taxon>
        <taxon>Neopterygii</taxon>
        <taxon>Teleostei</taxon>
        <taxon>Albuliformes</taxon>
        <taxon>Albulidae</taxon>
        <taxon>Albula</taxon>
    </lineage>
</organism>
<keyword evidence="1" id="KW-0863">Zinc-finger</keyword>
<dbReference type="EMBL" id="JAFBMS010000081">
    <property type="protein sequence ID" value="KAG9337737.1"/>
    <property type="molecule type" value="Genomic_DNA"/>
</dbReference>
<feature type="compositionally biased region" description="Polar residues" evidence="2">
    <location>
        <begin position="1"/>
        <end position="10"/>
    </location>
</feature>
<sequence length="169" mass="18205">MIRPTPQSVLDNHMVHCSGKEDRSRGRGRGQGRGRSMGQLECDMCGHCCVTQEGLDLHRLSHTGQTPLRCPLAPCRRRFASSAALQEHHGKVHERDPAPDPGPAHEGEAAVRTILVVHQAPGPESSTPAAAAAVYHGDPSSLVLLHPSVSVVGEQDVQHTIEFIIEETV</sequence>
<accession>A0A8T2NMW7</accession>
<dbReference type="GO" id="GO:0008270">
    <property type="term" value="F:zinc ion binding"/>
    <property type="evidence" value="ECO:0007669"/>
    <property type="project" value="UniProtKB-KW"/>
</dbReference>
<dbReference type="InterPro" id="IPR013087">
    <property type="entry name" value="Znf_C2H2_type"/>
</dbReference>
<feature type="region of interest" description="Disordered" evidence="2">
    <location>
        <begin position="1"/>
        <end position="36"/>
    </location>
</feature>
<comment type="caution">
    <text evidence="4">The sequence shown here is derived from an EMBL/GenBank/DDBJ whole genome shotgun (WGS) entry which is preliminary data.</text>
</comment>